<dbReference type="InterPro" id="IPR013249">
    <property type="entry name" value="RNA_pol_sigma70_r4_t2"/>
</dbReference>
<dbReference type="AlphaFoldDB" id="A0A447KYT6"/>
<dbReference type="Gene3D" id="1.10.1740.10">
    <property type="match status" value="1"/>
</dbReference>
<dbReference type="InterPro" id="IPR013324">
    <property type="entry name" value="RNA_pol_sigma_r3/r4-like"/>
</dbReference>
<dbReference type="GO" id="GO:0016987">
    <property type="term" value="F:sigma factor activity"/>
    <property type="evidence" value="ECO:0007669"/>
    <property type="project" value="InterPro"/>
</dbReference>
<gene>
    <name evidence="4" type="primary">fecI</name>
    <name evidence="4" type="ORF">NCTC11214_04386</name>
</gene>
<dbReference type="PANTHER" id="PTHR30173:SF36">
    <property type="entry name" value="ECF RNA POLYMERASE SIGMA FACTOR SIGJ"/>
    <property type="match status" value="1"/>
</dbReference>
<accession>A0A447KYT6</accession>
<dbReference type="Pfam" id="PF04542">
    <property type="entry name" value="Sigma70_r2"/>
    <property type="match status" value="1"/>
</dbReference>
<protein>
    <submittedName>
        <fullName evidence="4">Probable RNA polymerase sigma factor fecI</fullName>
    </submittedName>
</protein>
<evidence type="ECO:0000259" key="3">
    <source>
        <dbReference type="Pfam" id="PF08281"/>
    </source>
</evidence>
<dbReference type="Pfam" id="PF08281">
    <property type="entry name" value="Sigma70_r4_2"/>
    <property type="match status" value="1"/>
</dbReference>
<dbReference type="Proteomes" id="UP000281391">
    <property type="component" value="Chromosome"/>
</dbReference>
<reference evidence="4 5" key="1">
    <citation type="submission" date="2018-12" db="EMBL/GenBank/DDBJ databases">
        <authorList>
            <consortium name="Pathogen Informatics"/>
        </authorList>
    </citation>
    <scope>NUCLEOTIDE SEQUENCE [LARGE SCALE GENOMIC DNA]</scope>
    <source>
        <strain evidence="4 5">NCTC11214</strain>
    </source>
</reference>
<dbReference type="InterPro" id="IPR036388">
    <property type="entry name" value="WH-like_DNA-bd_sf"/>
</dbReference>
<dbReference type="InterPro" id="IPR007627">
    <property type="entry name" value="RNA_pol_sigma70_r2"/>
</dbReference>
<dbReference type="Gene3D" id="1.10.10.10">
    <property type="entry name" value="Winged helix-like DNA-binding domain superfamily/Winged helix DNA-binding domain"/>
    <property type="match status" value="1"/>
</dbReference>
<dbReference type="EMBL" id="LR134117">
    <property type="protein sequence ID" value="VDZ63265.1"/>
    <property type="molecule type" value="Genomic_DNA"/>
</dbReference>
<dbReference type="InterPro" id="IPR013325">
    <property type="entry name" value="RNA_pol_sigma_r2"/>
</dbReference>
<feature type="domain" description="RNA polymerase sigma-70 region 2" evidence="2">
    <location>
        <begin position="11"/>
        <end position="74"/>
    </location>
</feature>
<dbReference type="SUPFAM" id="SSF54427">
    <property type="entry name" value="NTF2-like"/>
    <property type="match status" value="1"/>
</dbReference>
<dbReference type="RefSeq" id="WP_004962900.1">
    <property type="nucleotide sequence ID" value="NZ_JAEKCK010000003.1"/>
</dbReference>
<dbReference type="KEGG" id="sof:NCTC11214_04386"/>
<dbReference type="GO" id="GO:0003677">
    <property type="term" value="F:DNA binding"/>
    <property type="evidence" value="ECO:0007669"/>
    <property type="project" value="InterPro"/>
</dbReference>
<feature type="domain" description="RNA polymerase sigma factor 70 region 4 type 2" evidence="3">
    <location>
        <begin position="109"/>
        <end position="158"/>
    </location>
</feature>
<dbReference type="InterPro" id="IPR052704">
    <property type="entry name" value="ECF_Sigma-70_Domain"/>
</dbReference>
<evidence type="ECO:0000313" key="4">
    <source>
        <dbReference type="EMBL" id="VDZ63265.1"/>
    </source>
</evidence>
<dbReference type="NCBIfam" id="TIGR02937">
    <property type="entry name" value="sigma70-ECF"/>
    <property type="match status" value="1"/>
</dbReference>
<dbReference type="SUPFAM" id="SSF88659">
    <property type="entry name" value="Sigma3 and sigma4 domains of RNA polymerase sigma factors"/>
    <property type="match status" value="1"/>
</dbReference>
<evidence type="ECO:0000256" key="1">
    <source>
        <dbReference type="ARBA" id="ARBA00011344"/>
    </source>
</evidence>
<dbReference type="InterPro" id="IPR014284">
    <property type="entry name" value="RNA_pol_sigma-70_dom"/>
</dbReference>
<dbReference type="GO" id="GO:0006352">
    <property type="term" value="P:DNA-templated transcription initiation"/>
    <property type="evidence" value="ECO:0007669"/>
    <property type="project" value="InterPro"/>
</dbReference>
<dbReference type="PANTHER" id="PTHR30173">
    <property type="entry name" value="SIGMA 19 FACTOR"/>
    <property type="match status" value="1"/>
</dbReference>
<dbReference type="SUPFAM" id="SSF88946">
    <property type="entry name" value="Sigma2 domain of RNA polymerase sigma factors"/>
    <property type="match status" value="1"/>
</dbReference>
<proteinExistence type="predicted"/>
<evidence type="ECO:0000259" key="2">
    <source>
        <dbReference type="Pfam" id="PF04542"/>
    </source>
</evidence>
<dbReference type="InterPro" id="IPR032710">
    <property type="entry name" value="NTF2-like_dom_sf"/>
</dbReference>
<comment type="subunit">
    <text evidence="1">Interacts transiently with the RNA polymerase catalytic core formed by RpoA, RpoB, RpoC and RpoZ (2 alpha, 1 beta, 1 beta' and 1 omega subunit) to form the RNA polymerase holoenzyme that can initiate transcription.</text>
</comment>
<dbReference type="NCBIfam" id="NF007214">
    <property type="entry name" value="PRK09636.1"/>
    <property type="match status" value="1"/>
</dbReference>
<organism evidence="4 5">
    <name type="scientific">Serratia odorifera</name>
    <dbReference type="NCBI Taxonomy" id="618"/>
    <lineage>
        <taxon>Bacteria</taxon>
        <taxon>Pseudomonadati</taxon>
        <taxon>Pseudomonadota</taxon>
        <taxon>Gammaproteobacteria</taxon>
        <taxon>Enterobacterales</taxon>
        <taxon>Yersiniaceae</taxon>
        <taxon>Serratia</taxon>
    </lineage>
</organism>
<name>A0A447KYT6_SEROD</name>
<evidence type="ECO:0000313" key="5">
    <source>
        <dbReference type="Proteomes" id="UP000281391"/>
    </source>
</evidence>
<sequence>MQTGTSYIAIFEQARPRLLGLAYRILGSRADAEDAVQDTFIKWQQQNADQIANPAAWLTSACSRRCIDLLRAAYRKRVDYVGTWLPEPIQQGATLEAENAALASSLSTAFLLMLERLSPKERAAYLLHDIFDMPYPEVAAALDITEVACRKLVSRAKRNVELSQARHVTPDRRQRQLLAAFESAITSGSAAGLMPLLADDIRLTADGGGKVSALLHVLHGMQPVSEFLVAKLGLWWRDCQWQQVVINGGHGFIISQNGAISAAISFAYDRQYRLSDVFIMRNPQKLALLTQVAIR</sequence>